<evidence type="ECO:0000256" key="1">
    <source>
        <dbReference type="ARBA" id="ARBA00022670"/>
    </source>
</evidence>
<dbReference type="InterPro" id="IPR034182">
    <property type="entry name" value="Kexin/furin"/>
</dbReference>
<comment type="similarity">
    <text evidence="5">Belongs to the peptidase S8 family.</text>
</comment>
<evidence type="ECO:0000313" key="7">
    <source>
        <dbReference type="EMBL" id="KII71107.1"/>
    </source>
</evidence>
<dbReference type="GO" id="GO:0004252">
    <property type="term" value="F:serine-type endopeptidase activity"/>
    <property type="evidence" value="ECO:0007669"/>
    <property type="project" value="UniProtKB-UniRule"/>
</dbReference>
<reference evidence="7 8" key="1">
    <citation type="journal article" date="2014" name="Genome Biol. Evol.">
        <title>The genome of the myxosporean Thelohanellus kitauei shows adaptations to nutrient acquisition within its fish host.</title>
        <authorList>
            <person name="Yang Y."/>
            <person name="Xiong J."/>
            <person name="Zhou Z."/>
            <person name="Huo F."/>
            <person name="Miao W."/>
            <person name="Ran C."/>
            <person name="Liu Y."/>
            <person name="Zhang J."/>
            <person name="Feng J."/>
            <person name="Wang M."/>
            <person name="Wang M."/>
            <person name="Wang L."/>
            <person name="Yao B."/>
        </authorList>
    </citation>
    <scope>NUCLEOTIDE SEQUENCE [LARGE SCALE GENOMIC DNA]</scope>
    <source>
        <strain evidence="7">Wuqing</strain>
    </source>
</reference>
<dbReference type="Gene3D" id="3.40.50.200">
    <property type="entry name" value="Peptidase S8/S53 domain"/>
    <property type="match status" value="1"/>
</dbReference>
<dbReference type="EMBL" id="JWZT01001860">
    <property type="protein sequence ID" value="KII71107.1"/>
    <property type="molecule type" value="Genomic_DNA"/>
</dbReference>
<name>A0A0C2NB36_THEKT</name>
<dbReference type="PROSITE" id="PS00136">
    <property type="entry name" value="SUBTILASE_ASP"/>
    <property type="match status" value="1"/>
</dbReference>
<comment type="caution">
    <text evidence="7">The sequence shown here is derived from an EMBL/GenBank/DDBJ whole genome shotgun (WGS) entry which is preliminary data.</text>
</comment>
<dbReference type="InterPro" id="IPR000209">
    <property type="entry name" value="Peptidase_S8/S53_dom"/>
</dbReference>
<dbReference type="Pfam" id="PF00082">
    <property type="entry name" value="Peptidase_S8"/>
    <property type="match status" value="1"/>
</dbReference>
<dbReference type="OrthoDB" id="300641at2759"/>
<keyword evidence="1 5" id="KW-0645">Protease</keyword>
<dbReference type="InterPro" id="IPR023827">
    <property type="entry name" value="Peptidase_S8_Asp-AS"/>
</dbReference>
<dbReference type="GO" id="GO:0005802">
    <property type="term" value="C:trans-Golgi network"/>
    <property type="evidence" value="ECO:0007669"/>
    <property type="project" value="TreeGrafter"/>
</dbReference>
<evidence type="ECO:0000256" key="2">
    <source>
        <dbReference type="ARBA" id="ARBA00022801"/>
    </source>
</evidence>
<gene>
    <name evidence="7" type="ORF">RF11_04752</name>
</gene>
<dbReference type="AlphaFoldDB" id="A0A0C2NB36"/>
<keyword evidence="2 5" id="KW-0378">Hydrolase</keyword>
<evidence type="ECO:0000259" key="6">
    <source>
        <dbReference type="Pfam" id="PF00082"/>
    </source>
</evidence>
<dbReference type="GO" id="GO:0016485">
    <property type="term" value="P:protein processing"/>
    <property type="evidence" value="ECO:0007669"/>
    <property type="project" value="TreeGrafter"/>
</dbReference>
<keyword evidence="8" id="KW-1185">Reference proteome</keyword>
<dbReference type="OMA" id="RPNIASH"/>
<feature type="active site" description="Charge relay system" evidence="5">
    <location>
        <position position="182"/>
    </location>
</feature>
<dbReference type="InterPro" id="IPR036852">
    <property type="entry name" value="Peptidase_S8/S53_dom_sf"/>
</dbReference>
<accession>A0A0C2NB36</accession>
<dbReference type="PRINTS" id="PR00723">
    <property type="entry name" value="SUBTILISIN"/>
</dbReference>
<proteinExistence type="inferred from homology"/>
<dbReference type="PROSITE" id="PS51892">
    <property type="entry name" value="SUBTILASE"/>
    <property type="match status" value="1"/>
</dbReference>
<dbReference type="PANTHER" id="PTHR42884:SF23">
    <property type="entry name" value="FURIN-LIKE PROTEASE 2"/>
    <property type="match status" value="1"/>
</dbReference>
<dbReference type="SUPFAM" id="SSF52743">
    <property type="entry name" value="Subtilisin-like"/>
    <property type="match status" value="1"/>
</dbReference>
<feature type="active site" description="Charge relay system" evidence="5">
    <location>
        <position position="146"/>
    </location>
</feature>
<sequence length="373" mass="41329">MNLLLFIPSFTFSFSGRVIFKFRDDNDHHLISRYSCDSINRINGFEDPQPDSTLRSFYACERKTSSISDKHIVALAKNDPRILKVFVDAQTEISPAQAFNDPEYKQQTLYFGQQDTELGETVYFYNFPILWNKGINGKEISIKVVDDGIDTNHQELKDSYAPHLSYNFVENNNNPHTVTDCHGTQCVGLIVSKPNNGRCGVGAAFGARIGVLRLYGGNSRAVYDTLLAHAVTYNYQQTHIYSLSWVPRDDGKTIDMPTPATKAAMNHVAKHGRDGKDTIYIWATGNGGAFSDHCGYNWYIQRPGSFAVCATTRTGKKQPYGEKCSATLASCISGYKGDEKSNLFTTLPNEKCSKSFSGTSACSPIVSSAVAHL</sequence>
<dbReference type="PANTHER" id="PTHR42884">
    <property type="entry name" value="PROPROTEIN CONVERTASE SUBTILISIN/KEXIN-RELATED"/>
    <property type="match status" value="1"/>
</dbReference>
<dbReference type="InterPro" id="IPR015500">
    <property type="entry name" value="Peptidase_S8_subtilisin-rel"/>
</dbReference>
<feature type="domain" description="Peptidase S8/S53" evidence="6">
    <location>
        <begin position="137"/>
        <end position="373"/>
    </location>
</feature>
<feature type="active site" description="Charge relay system" evidence="5">
    <location>
        <position position="360"/>
    </location>
</feature>
<keyword evidence="4" id="KW-1015">Disulfide bond</keyword>
<organism evidence="7 8">
    <name type="scientific">Thelohanellus kitauei</name>
    <name type="common">Myxosporean</name>
    <dbReference type="NCBI Taxonomy" id="669202"/>
    <lineage>
        <taxon>Eukaryota</taxon>
        <taxon>Metazoa</taxon>
        <taxon>Cnidaria</taxon>
        <taxon>Myxozoa</taxon>
        <taxon>Myxosporea</taxon>
        <taxon>Bivalvulida</taxon>
        <taxon>Platysporina</taxon>
        <taxon>Myxobolidae</taxon>
        <taxon>Thelohanellus</taxon>
    </lineage>
</organism>
<dbReference type="CDD" id="cd04059">
    <property type="entry name" value="Peptidases_S8_Protein_convertases_Kexins_Furin-like"/>
    <property type="match status" value="1"/>
</dbReference>
<evidence type="ECO:0000256" key="4">
    <source>
        <dbReference type="ARBA" id="ARBA00023157"/>
    </source>
</evidence>
<dbReference type="Proteomes" id="UP000031668">
    <property type="component" value="Unassembled WGS sequence"/>
</dbReference>
<dbReference type="GO" id="GO:0000139">
    <property type="term" value="C:Golgi membrane"/>
    <property type="evidence" value="ECO:0007669"/>
    <property type="project" value="TreeGrafter"/>
</dbReference>
<evidence type="ECO:0000313" key="8">
    <source>
        <dbReference type="Proteomes" id="UP000031668"/>
    </source>
</evidence>
<evidence type="ECO:0000256" key="5">
    <source>
        <dbReference type="PROSITE-ProRule" id="PRU01240"/>
    </source>
</evidence>
<protein>
    <submittedName>
        <fullName evidence="7">Neuroendocrine convertase 1</fullName>
    </submittedName>
</protein>
<keyword evidence="3 5" id="KW-0720">Serine protease</keyword>
<evidence type="ECO:0000256" key="3">
    <source>
        <dbReference type="ARBA" id="ARBA00022825"/>
    </source>
</evidence>